<keyword evidence="7 16" id="KW-0812">Transmembrane</keyword>
<dbReference type="SUPFAM" id="SSF56519">
    <property type="entry name" value="Penicillin binding protein dimerisation domain"/>
    <property type="match status" value="1"/>
</dbReference>
<keyword evidence="6 16" id="KW-0645">Protease</keyword>
<evidence type="ECO:0000256" key="11">
    <source>
        <dbReference type="ARBA" id="ARBA00022989"/>
    </source>
</evidence>
<dbReference type="InterPro" id="IPR005311">
    <property type="entry name" value="PBP_dimer"/>
</dbReference>
<dbReference type="InterPro" id="IPR036138">
    <property type="entry name" value="PBP_dimer_sf"/>
</dbReference>
<dbReference type="HAMAP" id="MF_02080">
    <property type="entry name" value="FtsI_transpept"/>
    <property type="match status" value="1"/>
</dbReference>
<keyword evidence="19" id="KW-0808">Transferase</keyword>
<keyword evidence="3 16" id="KW-0997">Cell inner membrane</keyword>
<dbReference type="GO" id="GO:0043093">
    <property type="term" value="P:FtsZ-dependent cytokinesis"/>
    <property type="evidence" value="ECO:0007669"/>
    <property type="project" value="UniProtKB-UniRule"/>
</dbReference>
<dbReference type="Gene3D" id="3.90.1310.10">
    <property type="entry name" value="Penicillin-binding protein 2a (Domain 2)"/>
    <property type="match status" value="1"/>
</dbReference>
<evidence type="ECO:0000313" key="19">
    <source>
        <dbReference type="EMBL" id="ORE89245.1"/>
    </source>
</evidence>
<accession>A0A1Y1SHV6</accession>
<dbReference type="GO" id="GO:0071555">
    <property type="term" value="P:cell wall organization"/>
    <property type="evidence" value="ECO:0007669"/>
    <property type="project" value="UniProtKB-KW"/>
</dbReference>
<sequence>MPAGLAPAWRQHVLVGLLVLGFVALGLRAFELQVRDRDFLLAEGERRHVRTLLEPGGRGAVRDRHGAPLALSAPVESIWVVPSALLAEPAYIAPLANLLEMQRGELQAELEKRRGRQFYYLKRQLPPSEARRILDLDAPGVFSQREYRRYYPAGEVTAQLVGLCNIDGVGQEGLERGFDSLLAGSPGQRLVIQDRLGRVVDDLDEFRASRPGQDVDLSIDLRLQHYAYGELKAAVSAHNAKGGVILVADVQTGEILALATQPGFNPNNRNSLGENRAAWRNRAALDQFEPGSTVKPLMLAAALQNNIIDASEQVDTGNGWIKIGRLQVRDYRGYGQIGLTELLAKSSNVGAVKVGMLMGADRLFDAYRAFGFGYSTASGFPGEVAGQLTSPYEWGDVGTATASYGYGMSVTALQLAQAYMVLAADGVRRTLSLVKGGSQFEDERIISAEVAAQVREMLTAVVQPGGTGTRAAVPGYRVAGKTGTVRKAEGGGYAEDRHQSLFVGMLPADQPRLLSLVVIDEPRSGVYYGGLVAAPVFSRVASSAARLLQIAPAEGDHSIARVAVGDSHS</sequence>
<proteinExistence type="inferred from homology"/>
<dbReference type="AlphaFoldDB" id="A0A1Y1SHV6"/>
<comment type="pathway">
    <text evidence="16">Cell wall biogenesis; peptidoglycan biosynthesis.</text>
</comment>
<feature type="domain" description="Penicillin-binding protein transpeptidase" evidence="17">
    <location>
        <begin position="243"/>
        <end position="540"/>
    </location>
</feature>
<dbReference type="InterPro" id="IPR012338">
    <property type="entry name" value="Beta-lactam/transpept-like"/>
</dbReference>
<evidence type="ECO:0000256" key="10">
    <source>
        <dbReference type="ARBA" id="ARBA00022984"/>
    </source>
</evidence>
<dbReference type="GO" id="GO:0008955">
    <property type="term" value="F:peptidoglycan glycosyltransferase activity"/>
    <property type="evidence" value="ECO:0007669"/>
    <property type="project" value="InterPro"/>
</dbReference>
<evidence type="ECO:0000256" key="13">
    <source>
        <dbReference type="ARBA" id="ARBA00023210"/>
    </source>
</evidence>
<evidence type="ECO:0000256" key="9">
    <source>
        <dbReference type="ARBA" id="ARBA00022960"/>
    </source>
</evidence>
<dbReference type="Proteomes" id="UP000192342">
    <property type="component" value="Unassembled WGS sequence"/>
</dbReference>
<evidence type="ECO:0000256" key="2">
    <source>
        <dbReference type="ARBA" id="ARBA00022475"/>
    </source>
</evidence>
<dbReference type="InterPro" id="IPR037532">
    <property type="entry name" value="FtsI_transpept"/>
</dbReference>
<feature type="active site" description="Acyl-ester intermediate" evidence="16">
    <location>
        <position position="292"/>
    </location>
</feature>
<dbReference type="PANTHER" id="PTHR30627">
    <property type="entry name" value="PEPTIDOGLYCAN D,D-TRANSPEPTIDASE"/>
    <property type="match status" value="1"/>
</dbReference>
<feature type="domain" description="Penicillin-binding protein dimerisation" evidence="18">
    <location>
        <begin position="55"/>
        <end position="202"/>
    </location>
</feature>
<dbReference type="GO" id="GO:0006508">
    <property type="term" value="P:proteolysis"/>
    <property type="evidence" value="ECO:0007669"/>
    <property type="project" value="UniProtKB-KW"/>
</dbReference>
<reference evidence="19 20" key="1">
    <citation type="submission" date="2013-04" db="EMBL/GenBank/DDBJ databases">
        <title>Oceanococcus atlanticus 22II-S10r2 Genome Sequencing.</title>
        <authorList>
            <person name="Lai Q."/>
            <person name="Li G."/>
            <person name="Shao Z."/>
        </authorList>
    </citation>
    <scope>NUCLEOTIDE SEQUENCE [LARGE SCALE GENOMIC DNA]</scope>
    <source>
        <strain evidence="19 20">22II-S10r2</strain>
    </source>
</reference>
<dbReference type="Pfam" id="PF03717">
    <property type="entry name" value="PBP_dimer"/>
    <property type="match status" value="1"/>
</dbReference>
<keyword evidence="8 16" id="KW-0378">Hydrolase</keyword>
<evidence type="ECO:0000256" key="16">
    <source>
        <dbReference type="HAMAP-Rule" id="MF_02080"/>
    </source>
</evidence>
<evidence type="ECO:0000313" key="20">
    <source>
        <dbReference type="Proteomes" id="UP000192342"/>
    </source>
</evidence>
<dbReference type="Gene3D" id="3.30.450.330">
    <property type="match status" value="1"/>
</dbReference>
<evidence type="ECO:0000256" key="6">
    <source>
        <dbReference type="ARBA" id="ARBA00022670"/>
    </source>
</evidence>
<evidence type="ECO:0000256" key="12">
    <source>
        <dbReference type="ARBA" id="ARBA00023136"/>
    </source>
</evidence>
<protein>
    <recommendedName>
        <fullName evidence="16">Peptidoglycan D,D-transpeptidase FtsI</fullName>
        <ecNumber evidence="16">3.4.16.4</ecNumber>
    </recommendedName>
    <alternativeName>
        <fullName evidence="16">Penicillin-binding protein 3</fullName>
        <shortName evidence="16">PBP-3</shortName>
    </alternativeName>
</protein>
<keyword evidence="20" id="KW-1185">Reference proteome</keyword>
<keyword evidence="9 16" id="KW-0133">Cell shape</keyword>
<organism evidence="19 20">
    <name type="scientific">Oceanococcus atlanticus</name>
    <dbReference type="NCBI Taxonomy" id="1317117"/>
    <lineage>
        <taxon>Bacteria</taxon>
        <taxon>Pseudomonadati</taxon>
        <taxon>Pseudomonadota</taxon>
        <taxon>Gammaproteobacteria</taxon>
        <taxon>Chromatiales</taxon>
        <taxon>Oceanococcaceae</taxon>
        <taxon>Oceanococcus</taxon>
    </lineage>
</organism>
<dbReference type="PANTHER" id="PTHR30627:SF1">
    <property type="entry name" value="PEPTIDOGLYCAN D,D-TRANSPEPTIDASE FTSI"/>
    <property type="match status" value="1"/>
</dbReference>
<dbReference type="GO" id="GO:0008360">
    <property type="term" value="P:regulation of cell shape"/>
    <property type="evidence" value="ECO:0007669"/>
    <property type="project" value="UniProtKB-KW"/>
</dbReference>
<comment type="caution">
    <text evidence="19">The sequence shown here is derived from an EMBL/GenBank/DDBJ whole genome shotgun (WGS) entry which is preliminary data.</text>
</comment>
<dbReference type="GO" id="GO:0005886">
    <property type="term" value="C:plasma membrane"/>
    <property type="evidence" value="ECO:0007669"/>
    <property type="project" value="UniProtKB-UniRule"/>
</dbReference>
<keyword evidence="2 16" id="KW-1003">Cell membrane</keyword>
<keyword evidence="14 16" id="KW-0131">Cell cycle</keyword>
<dbReference type="STRING" id="1317117.ATO7_05180"/>
<dbReference type="GO" id="GO:0009002">
    <property type="term" value="F:serine-type D-Ala-D-Ala carboxypeptidase activity"/>
    <property type="evidence" value="ECO:0007669"/>
    <property type="project" value="UniProtKB-UniRule"/>
</dbReference>
<keyword evidence="11 16" id="KW-1133">Transmembrane helix</keyword>
<evidence type="ECO:0000256" key="3">
    <source>
        <dbReference type="ARBA" id="ARBA00022519"/>
    </source>
</evidence>
<keyword evidence="10 16" id="KW-0573">Peptidoglycan synthesis</keyword>
<evidence type="ECO:0000256" key="14">
    <source>
        <dbReference type="ARBA" id="ARBA00023306"/>
    </source>
</evidence>
<evidence type="ECO:0000256" key="15">
    <source>
        <dbReference type="ARBA" id="ARBA00023316"/>
    </source>
</evidence>
<dbReference type="Gene3D" id="3.40.710.10">
    <property type="entry name" value="DD-peptidase/beta-lactamase superfamily"/>
    <property type="match status" value="1"/>
</dbReference>
<evidence type="ECO:0000256" key="5">
    <source>
        <dbReference type="ARBA" id="ARBA00022645"/>
    </source>
</evidence>
<evidence type="ECO:0000256" key="7">
    <source>
        <dbReference type="ARBA" id="ARBA00022692"/>
    </source>
</evidence>
<keyword evidence="12 16" id="KW-0472">Membrane</keyword>
<dbReference type="GO" id="GO:0009252">
    <property type="term" value="P:peptidoglycan biosynthetic process"/>
    <property type="evidence" value="ECO:0007669"/>
    <property type="project" value="UniProtKB-UniRule"/>
</dbReference>
<comment type="catalytic activity">
    <reaction evidence="16">
        <text>Preferential cleavage: (Ac)2-L-Lys-D-Ala-|-D-Ala. Also transpeptidation of peptidyl-alanyl moieties that are N-acyl substituents of D-alanine.</text>
        <dbReference type="EC" id="3.4.16.4"/>
    </reaction>
</comment>
<dbReference type="EMBL" id="AQQV01000001">
    <property type="protein sequence ID" value="ORE89245.1"/>
    <property type="molecule type" value="Genomic_DNA"/>
</dbReference>
<evidence type="ECO:0000259" key="18">
    <source>
        <dbReference type="Pfam" id="PF03717"/>
    </source>
</evidence>
<dbReference type="UniPathway" id="UPA00219"/>
<keyword evidence="15 16" id="KW-0961">Cell wall biogenesis/degradation</keyword>
<comment type="function">
    <text evidence="16">Catalyzes cross-linking of the peptidoglycan cell wall at the division septum.</text>
</comment>
<dbReference type="InterPro" id="IPR050515">
    <property type="entry name" value="Beta-lactam/transpept"/>
</dbReference>
<gene>
    <name evidence="16" type="primary">ftsI</name>
    <name evidence="19" type="ORF">ATO7_05180</name>
</gene>
<dbReference type="GO" id="GO:0008658">
    <property type="term" value="F:penicillin binding"/>
    <property type="evidence" value="ECO:0007669"/>
    <property type="project" value="InterPro"/>
</dbReference>
<dbReference type="Pfam" id="PF00905">
    <property type="entry name" value="Transpeptidase"/>
    <property type="match status" value="1"/>
</dbReference>
<dbReference type="EC" id="3.4.16.4" evidence="16"/>
<evidence type="ECO:0000256" key="8">
    <source>
        <dbReference type="ARBA" id="ARBA00022801"/>
    </source>
</evidence>
<evidence type="ECO:0000256" key="4">
    <source>
        <dbReference type="ARBA" id="ARBA00022618"/>
    </source>
</evidence>
<dbReference type="SUPFAM" id="SSF56601">
    <property type="entry name" value="beta-lactamase/transpeptidase-like"/>
    <property type="match status" value="1"/>
</dbReference>
<keyword evidence="13 16" id="KW-0717">Septation</keyword>
<name>A0A1Y1SHV6_9GAMM</name>
<comment type="subcellular location">
    <subcellularLocation>
        <location evidence="1">Membrane</location>
    </subcellularLocation>
</comment>
<evidence type="ECO:0000256" key="1">
    <source>
        <dbReference type="ARBA" id="ARBA00004370"/>
    </source>
</evidence>
<keyword evidence="4 16" id="KW-0132">Cell division</keyword>
<dbReference type="GO" id="GO:0000917">
    <property type="term" value="P:division septum assembly"/>
    <property type="evidence" value="ECO:0007669"/>
    <property type="project" value="UniProtKB-KW"/>
</dbReference>
<keyword evidence="5 16" id="KW-0121">Carboxypeptidase</keyword>
<dbReference type="InterPro" id="IPR001460">
    <property type="entry name" value="PCN-bd_Tpept"/>
</dbReference>
<comment type="similarity">
    <text evidence="16">Belongs to the transpeptidase family. FtsI subfamily.</text>
</comment>
<evidence type="ECO:0000259" key="17">
    <source>
        <dbReference type="Pfam" id="PF00905"/>
    </source>
</evidence>